<evidence type="ECO:0000313" key="2">
    <source>
        <dbReference type="EMBL" id="MBB6143734.1"/>
    </source>
</evidence>
<protein>
    <submittedName>
        <fullName evidence="2">Uncharacterized protein</fullName>
    </submittedName>
</protein>
<evidence type="ECO:0000256" key="1">
    <source>
        <dbReference type="SAM" id="MobiDB-lite"/>
    </source>
</evidence>
<dbReference type="Proteomes" id="UP000538666">
    <property type="component" value="Unassembled WGS sequence"/>
</dbReference>
<proteinExistence type="predicted"/>
<organism evidence="2 3">
    <name type="scientific">Silvibacterium bohemicum</name>
    <dbReference type="NCBI Taxonomy" id="1577686"/>
    <lineage>
        <taxon>Bacteria</taxon>
        <taxon>Pseudomonadati</taxon>
        <taxon>Acidobacteriota</taxon>
        <taxon>Terriglobia</taxon>
        <taxon>Terriglobales</taxon>
        <taxon>Acidobacteriaceae</taxon>
        <taxon>Silvibacterium</taxon>
    </lineage>
</organism>
<name>A0A841K0G5_9BACT</name>
<dbReference type="RefSeq" id="WP_050058671.1">
    <property type="nucleotide sequence ID" value="NZ_JACHEK010000003.1"/>
</dbReference>
<comment type="caution">
    <text evidence="2">The sequence shown here is derived from an EMBL/GenBank/DDBJ whole genome shotgun (WGS) entry which is preliminary data.</text>
</comment>
<evidence type="ECO:0000313" key="3">
    <source>
        <dbReference type="Proteomes" id="UP000538666"/>
    </source>
</evidence>
<gene>
    <name evidence="2" type="ORF">HNQ77_001683</name>
</gene>
<dbReference type="EMBL" id="JACHEK010000003">
    <property type="protein sequence ID" value="MBB6143734.1"/>
    <property type="molecule type" value="Genomic_DNA"/>
</dbReference>
<accession>A0A841K0G5</accession>
<reference evidence="2 3" key="1">
    <citation type="submission" date="2020-08" db="EMBL/GenBank/DDBJ databases">
        <title>Genomic Encyclopedia of Type Strains, Phase IV (KMG-IV): sequencing the most valuable type-strain genomes for metagenomic binning, comparative biology and taxonomic classification.</title>
        <authorList>
            <person name="Goeker M."/>
        </authorList>
    </citation>
    <scope>NUCLEOTIDE SEQUENCE [LARGE SCALE GENOMIC DNA]</scope>
    <source>
        <strain evidence="2 3">DSM 103733</strain>
    </source>
</reference>
<dbReference type="AlphaFoldDB" id="A0A841K0G5"/>
<dbReference type="OrthoDB" id="109775at2"/>
<keyword evidence="3" id="KW-1185">Reference proteome</keyword>
<feature type="region of interest" description="Disordered" evidence="1">
    <location>
        <begin position="200"/>
        <end position="241"/>
    </location>
</feature>
<sequence>MSLVAQAKVLSGNKLEQLVVRLQRHSGRPKQECWRFVIQHGLKTTVDHRRWTQEEIEFVREALVKFTIEEIGKKLNRTPKAIRSMLVRNHLGIREIRCDRFSMESLALALRVRTEEIRVWIDQGWLQATVSIEGKRRSYIITPEALTLLYKNHLPKILGRGLRNQALFDAYFQYCYSPKHTVGEQLLDVRRDKRERAAFAALGETTKDREPEEEHDDDQDEREYHLDIQGDTGDIIGTDTE</sequence>